<evidence type="ECO:0000256" key="2">
    <source>
        <dbReference type="ARBA" id="ARBA00022676"/>
    </source>
</evidence>
<dbReference type="Proteomes" id="UP001319180">
    <property type="component" value="Unassembled WGS sequence"/>
</dbReference>
<dbReference type="GO" id="GO:0099621">
    <property type="term" value="F:undecaprenyl-phosphate 4-deoxy-4-formamido-L-arabinose transferase activity"/>
    <property type="evidence" value="ECO:0007669"/>
    <property type="project" value="TreeGrafter"/>
</dbReference>
<feature type="domain" description="Glycosyltransferase 2-like" evidence="9">
    <location>
        <begin position="7"/>
        <end position="143"/>
    </location>
</feature>
<evidence type="ECO:0000256" key="1">
    <source>
        <dbReference type="ARBA" id="ARBA00022475"/>
    </source>
</evidence>
<name>A0AAP2GKG0_9BACT</name>
<feature type="transmembrane region" description="Helical" evidence="8">
    <location>
        <begin position="279"/>
        <end position="301"/>
    </location>
</feature>
<comment type="caution">
    <text evidence="10">The sequence shown here is derived from an EMBL/GenBank/DDBJ whole genome shotgun (WGS) entry which is preliminary data.</text>
</comment>
<dbReference type="InterPro" id="IPR050256">
    <property type="entry name" value="Glycosyltransferase_2"/>
</dbReference>
<keyword evidence="3" id="KW-0808">Transferase</keyword>
<evidence type="ECO:0000256" key="8">
    <source>
        <dbReference type="SAM" id="Phobius"/>
    </source>
</evidence>
<dbReference type="RefSeq" id="WP_254092808.1">
    <property type="nucleotide sequence ID" value="NZ_JAHESC010000044.1"/>
</dbReference>
<organism evidence="10 11">
    <name type="scientific">Dawidia soli</name>
    <dbReference type="NCBI Taxonomy" id="2782352"/>
    <lineage>
        <taxon>Bacteria</taxon>
        <taxon>Pseudomonadati</taxon>
        <taxon>Bacteroidota</taxon>
        <taxon>Cytophagia</taxon>
        <taxon>Cytophagales</taxon>
        <taxon>Chryseotaleaceae</taxon>
        <taxon>Dawidia</taxon>
    </lineage>
</organism>
<evidence type="ECO:0000313" key="10">
    <source>
        <dbReference type="EMBL" id="MBT1689585.1"/>
    </source>
</evidence>
<reference evidence="10 11" key="1">
    <citation type="submission" date="2021-05" db="EMBL/GenBank/DDBJ databases">
        <title>A Polyphasic approach of four new species of the genus Ohtaekwangia: Ohtaekwangia histidinii sp. nov., Ohtaekwangia cretensis sp. nov., Ohtaekwangia indiensis sp. nov., Ohtaekwangia reichenbachii sp. nov. from diverse environment.</title>
        <authorList>
            <person name="Octaviana S."/>
        </authorList>
    </citation>
    <scope>NUCLEOTIDE SEQUENCE [LARGE SCALE GENOMIC DNA]</scope>
    <source>
        <strain evidence="10 11">PWU37</strain>
    </source>
</reference>
<keyword evidence="5" id="KW-0448">Lipopolysaccharide biosynthesis</keyword>
<keyword evidence="4 8" id="KW-0812">Transmembrane</keyword>
<keyword evidence="2" id="KW-0328">Glycosyltransferase</keyword>
<proteinExistence type="predicted"/>
<dbReference type="PANTHER" id="PTHR48090">
    <property type="entry name" value="UNDECAPRENYL-PHOSPHATE 4-DEOXY-4-FORMAMIDO-L-ARABINOSE TRANSFERASE-RELATED"/>
    <property type="match status" value="1"/>
</dbReference>
<dbReference type="Pfam" id="PF00535">
    <property type="entry name" value="Glycos_transf_2"/>
    <property type="match status" value="1"/>
</dbReference>
<evidence type="ECO:0000256" key="7">
    <source>
        <dbReference type="ARBA" id="ARBA00023136"/>
    </source>
</evidence>
<evidence type="ECO:0000256" key="3">
    <source>
        <dbReference type="ARBA" id="ARBA00022679"/>
    </source>
</evidence>
<dbReference type="GO" id="GO:0005886">
    <property type="term" value="C:plasma membrane"/>
    <property type="evidence" value="ECO:0007669"/>
    <property type="project" value="TreeGrafter"/>
</dbReference>
<dbReference type="EMBL" id="JAHESC010000044">
    <property type="protein sequence ID" value="MBT1689585.1"/>
    <property type="molecule type" value="Genomic_DNA"/>
</dbReference>
<evidence type="ECO:0000313" key="11">
    <source>
        <dbReference type="Proteomes" id="UP001319180"/>
    </source>
</evidence>
<feature type="transmembrane region" description="Helical" evidence="8">
    <location>
        <begin position="238"/>
        <end position="258"/>
    </location>
</feature>
<evidence type="ECO:0000256" key="4">
    <source>
        <dbReference type="ARBA" id="ARBA00022692"/>
    </source>
</evidence>
<dbReference type="InterPro" id="IPR001173">
    <property type="entry name" value="Glyco_trans_2-like"/>
</dbReference>
<gene>
    <name evidence="10" type="ORF">KK078_23680</name>
</gene>
<evidence type="ECO:0000256" key="5">
    <source>
        <dbReference type="ARBA" id="ARBA00022985"/>
    </source>
</evidence>
<accession>A0AAP2GKG0</accession>
<evidence type="ECO:0000259" key="9">
    <source>
        <dbReference type="Pfam" id="PF00535"/>
    </source>
</evidence>
<keyword evidence="6 8" id="KW-1133">Transmembrane helix</keyword>
<keyword evidence="7 8" id="KW-0472">Membrane</keyword>
<protein>
    <submittedName>
        <fullName evidence="10">Glycosyltransferase family 2 protein</fullName>
    </submittedName>
</protein>
<dbReference type="Gene3D" id="3.90.550.10">
    <property type="entry name" value="Spore Coat Polysaccharide Biosynthesis Protein SpsA, Chain A"/>
    <property type="match status" value="1"/>
</dbReference>
<dbReference type="SUPFAM" id="SSF53448">
    <property type="entry name" value="Nucleotide-diphospho-sugar transferases"/>
    <property type="match status" value="1"/>
</dbReference>
<evidence type="ECO:0000256" key="6">
    <source>
        <dbReference type="ARBA" id="ARBA00022989"/>
    </source>
</evidence>
<dbReference type="InterPro" id="IPR029044">
    <property type="entry name" value="Nucleotide-diphossugar_trans"/>
</dbReference>
<dbReference type="GO" id="GO:0009103">
    <property type="term" value="P:lipopolysaccharide biosynthetic process"/>
    <property type="evidence" value="ECO:0007669"/>
    <property type="project" value="UniProtKB-KW"/>
</dbReference>
<dbReference type="CDD" id="cd04187">
    <property type="entry name" value="DPM1_like_bac"/>
    <property type="match status" value="1"/>
</dbReference>
<keyword evidence="11" id="KW-1185">Reference proteome</keyword>
<keyword evidence="1" id="KW-1003">Cell membrane</keyword>
<sequence length="334" mass="38357">MNQPDISVIVPAKDEEESIPELSQWISRVMQAHGFRYEVFFIDDGSSDGTWQQILKVNAADECFKGIRFNRNFGKSAALQTGFRVARGKVVITMDADLQDSPDEIPELYRMVTEGGYHLVSGWKKKRHDPISKTVPSKFFNYVTGLLSGIRLHDFNCGLKAYQSTVVKNINVYGEMHRYIPVIAKWAGFTKITEKVVEHRERKFGYTKFGLERFINGFLDLLSITFVSRFRQKPMHFFGTWGTVSFLIGFVFTAKLFWDKMNSLFFSRVPMKREITEQPLFYLALVAVVIGVQLFVTGFLAEMFAMQSLSKRDYLVIEKVGLEEDTARKLQGVN</sequence>
<dbReference type="PANTHER" id="PTHR48090:SF3">
    <property type="entry name" value="UNDECAPRENYL-PHOSPHATE 4-DEOXY-4-FORMAMIDO-L-ARABINOSE TRANSFERASE"/>
    <property type="match status" value="1"/>
</dbReference>
<dbReference type="AlphaFoldDB" id="A0AAP2GKG0"/>